<reference evidence="1" key="1">
    <citation type="submission" date="2015-07" db="EMBL/GenBank/DDBJ databases">
        <title>MeaNS - Measles Nucleotide Surveillance Program.</title>
        <authorList>
            <person name="Tran T."/>
            <person name="Druce J."/>
        </authorList>
    </citation>
    <scope>NUCLEOTIDE SEQUENCE</scope>
    <source>
        <strain evidence="1">UCB-OBI-ISO-001</strain>
        <tissue evidence="1">Gonad</tissue>
    </source>
</reference>
<evidence type="ECO:0000313" key="1">
    <source>
        <dbReference type="EMBL" id="KOF74550.1"/>
    </source>
</evidence>
<accession>A0A0L8GDE1</accession>
<sequence length="60" mass="7180">MTKNYSKFDRPERITSFGNEKFVFRCVAAIRKFERTCTILKMIFKILLVEMITDKNQSQI</sequence>
<name>A0A0L8GDE1_OCTBM</name>
<gene>
    <name evidence="1" type="ORF">OCBIM_22035969mg</name>
</gene>
<dbReference type="EMBL" id="KQ422621">
    <property type="protein sequence ID" value="KOF74550.1"/>
    <property type="molecule type" value="Genomic_DNA"/>
</dbReference>
<organism evidence="1">
    <name type="scientific">Octopus bimaculoides</name>
    <name type="common">California two-spotted octopus</name>
    <dbReference type="NCBI Taxonomy" id="37653"/>
    <lineage>
        <taxon>Eukaryota</taxon>
        <taxon>Metazoa</taxon>
        <taxon>Spiralia</taxon>
        <taxon>Lophotrochozoa</taxon>
        <taxon>Mollusca</taxon>
        <taxon>Cephalopoda</taxon>
        <taxon>Coleoidea</taxon>
        <taxon>Octopodiformes</taxon>
        <taxon>Octopoda</taxon>
        <taxon>Incirrata</taxon>
        <taxon>Octopodidae</taxon>
        <taxon>Octopus</taxon>
    </lineage>
</organism>
<protein>
    <submittedName>
        <fullName evidence="1">Uncharacterized protein</fullName>
    </submittedName>
</protein>
<dbReference type="AlphaFoldDB" id="A0A0L8GDE1"/>
<proteinExistence type="predicted"/>